<name>A0A4R4ZVW2_9ACTN</name>
<evidence type="ECO:0000256" key="1">
    <source>
        <dbReference type="SAM" id="MobiDB-lite"/>
    </source>
</evidence>
<reference evidence="2 3" key="1">
    <citation type="submission" date="2019-03" db="EMBL/GenBank/DDBJ databases">
        <title>Draft genome sequences of novel Actinobacteria.</title>
        <authorList>
            <person name="Sahin N."/>
            <person name="Ay H."/>
            <person name="Saygin H."/>
        </authorList>
    </citation>
    <scope>NUCLEOTIDE SEQUENCE [LARGE SCALE GENOMIC DNA]</scope>
    <source>
        <strain evidence="2 3">H3C3</strain>
    </source>
</reference>
<comment type="caution">
    <text evidence="2">The sequence shown here is derived from an EMBL/GenBank/DDBJ whole genome shotgun (WGS) entry which is preliminary data.</text>
</comment>
<proteinExistence type="predicted"/>
<dbReference type="EMBL" id="SMKU01000500">
    <property type="protein sequence ID" value="TDD63331.1"/>
    <property type="molecule type" value="Genomic_DNA"/>
</dbReference>
<accession>A0A4R4ZVW2</accession>
<gene>
    <name evidence="2" type="ORF">E1298_43945</name>
</gene>
<evidence type="ECO:0000313" key="3">
    <source>
        <dbReference type="Proteomes" id="UP000294513"/>
    </source>
</evidence>
<feature type="region of interest" description="Disordered" evidence="1">
    <location>
        <begin position="1"/>
        <end position="36"/>
    </location>
</feature>
<dbReference type="Proteomes" id="UP000294513">
    <property type="component" value="Unassembled WGS sequence"/>
</dbReference>
<protein>
    <submittedName>
        <fullName evidence="2">Uncharacterized protein</fullName>
    </submittedName>
</protein>
<dbReference type="OrthoDB" id="2339873at2"/>
<dbReference type="AlphaFoldDB" id="A0A4R4ZVW2"/>
<sequence length="124" mass="13579">MRTHTPSGGHLGGLCRRRPGRQADPALQNREPAPTEVPVTRVMETWTWLARSSTTIPPTWPWGRGQEPCPRTGGAAVIEERLPVREWPSRKLLITAANVLTGEFRESGVSLVDAVTASCTVPMI</sequence>
<dbReference type="RefSeq" id="WP_131903312.1">
    <property type="nucleotide sequence ID" value="NZ_SMKU01000500.1"/>
</dbReference>
<keyword evidence="3" id="KW-1185">Reference proteome</keyword>
<evidence type="ECO:0000313" key="2">
    <source>
        <dbReference type="EMBL" id="TDD63331.1"/>
    </source>
</evidence>
<organism evidence="2 3">
    <name type="scientific">Actinomadura rubrisoli</name>
    <dbReference type="NCBI Taxonomy" id="2530368"/>
    <lineage>
        <taxon>Bacteria</taxon>
        <taxon>Bacillati</taxon>
        <taxon>Actinomycetota</taxon>
        <taxon>Actinomycetes</taxon>
        <taxon>Streptosporangiales</taxon>
        <taxon>Thermomonosporaceae</taxon>
        <taxon>Actinomadura</taxon>
    </lineage>
</organism>